<organism evidence="1 2">
    <name type="scientific">Aegilops tauschii subsp. strangulata</name>
    <name type="common">Goatgrass</name>
    <dbReference type="NCBI Taxonomy" id="200361"/>
    <lineage>
        <taxon>Eukaryota</taxon>
        <taxon>Viridiplantae</taxon>
        <taxon>Streptophyta</taxon>
        <taxon>Embryophyta</taxon>
        <taxon>Tracheophyta</taxon>
        <taxon>Spermatophyta</taxon>
        <taxon>Magnoliopsida</taxon>
        <taxon>Liliopsida</taxon>
        <taxon>Poales</taxon>
        <taxon>Poaceae</taxon>
        <taxon>BOP clade</taxon>
        <taxon>Pooideae</taxon>
        <taxon>Triticodae</taxon>
        <taxon>Triticeae</taxon>
        <taxon>Triticinae</taxon>
        <taxon>Aegilops</taxon>
    </lineage>
</organism>
<dbReference type="Gramene" id="AET5Gv20092800.1">
    <property type="protein sequence ID" value="AET5Gv20092800.1"/>
    <property type="gene ID" value="AET5Gv20092800"/>
</dbReference>
<proteinExistence type="predicted"/>
<dbReference type="AlphaFoldDB" id="A0A453JK66"/>
<sequence length="115" mass="13035">AVRGVLLRFQPDPLPIERRPLLALLRRRPEPPLSPCRGAYPSPSSDLLLLRLLPLSSLDEHQPKLQQGSRLNQDKVHMYTIFRATLHSSSKGYIIHGGYGELMSRIVVLRIAQLH</sequence>
<dbReference type="EnsemblPlants" id="AET5Gv20092800.1">
    <property type="protein sequence ID" value="AET5Gv20092800.1"/>
    <property type="gene ID" value="AET5Gv20092800"/>
</dbReference>
<name>A0A453JK66_AEGTS</name>
<reference evidence="2" key="1">
    <citation type="journal article" date="2014" name="Science">
        <title>Ancient hybridizations among the ancestral genomes of bread wheat.</title>
        <authorList>
            <consortium name="International Wheat Genome Sequencing Consortium,"/>
            <person name="Marcussen T."/>
            <person name="Sandve S.R."/>
            <person name="Heier L."/>
            <person name="Spannagl M."/>
            <person name="Pfeifer M."/>
            <person name="Jakobsen K.S."/>
            <person name="Wulff B.B."/>
            <person name="Steuernagel B."/>
            <person name="Mayer K.F."/>
            <person name="Olsen O.A."/>
        </authorList>
    </citation>
    <scope>NUCLEOTIDE SEQUENCE [LARGE SCALE GENOMIC DNA]</scope>
    <source>
        <strain evidence="2">cv. AL8/78</strain>
    </source>
</reference>
<reference evidence="1" key="3">
    <citation type="journal article" date="2017" name="Nature">
        <title>Genome sequence of the progenitor of the wheat D genome Aegilops tauschii.</title>
        <authorList>
            <person name="Luo M.C."/>
            <person name="Gu Y.Q."/>
            <person name="Puiu D."/>
            <person name="Wang H."/>
            <person name="Twardziok S.O."/>
            <person name="Deal K.R."/>
            <person name="Huo N."/>
            <person name="Zhu T."/>
            <person name="Wang L."/>
            <person name="Wang Y."/>
            <person name="McGuire P.E."/>
            <person name="Liu S."/>
            <person name="Long H."/>
            <person name="Ramasamy R.K."/>
            <person name="Rodriguez J.C."/>
            <person name="Van S.L."/>
            <person name="Yuan L."/>
            <person name="Wang Z."/>
            <person name="Xia Z."/>
            <person name="Xiao L."/>
            <person name="Anderson O.D."/>
            <person name="Ouyang S."/>
            <person name="Liang Y."/>
            <person name="Zimin A.V."/>
            <person name="Pertea G."/>
            <person name="Qi P."/>
            <person name="Bennetzen J.L."/>
            <person name="Dai X."/>
            <person name="Dawson M.W."/>
            <person name="Muller H.G."/>
            <person name="Kugler K."/>
            <person name="Rivarola-Duarte L."/>
            <person name="Spannagl M."/>
            <person name="Mayer K.F.X."/>
            <person name="Lu F.H."/>
            <person name="Bevan M.W."/>
            <person name="Leroy P."/>
            <person name="Li P."/>
            <person name="You F.M."/>
            <person name="Sun Q."/>
            <person name="Liu Z."/>
            <person name="Lyons E."/>
            <person name="Wicker T."/>
            <person name="Salzberg S.L."/>
            <person name="Devos K.M."/>
            <person name="Dvorak J."/>
        </authorList>
    </citation>
    <scope>NUCLEOTIDE SEQUENCE [LARGE SCALE GENOMIC DNA]</scope>
    <source>
        <strain evidence="1">cv. AL8/78</strain>
    </source>
</reference>
<evidence type="ECO:0000313" key="1">
    <source>
        <dbReference type="EnsemblPlants" id="AET5Gv20092800.1"/>
    </source>
</evidence>
<reference evidence="1" key="4">
    <citation type="submission" date="2019-03" db="UniProtKB">
        <authorList>
            <consortium name="EnsemblPlants"/>
        </authorList>
    </citation>
    <scope>IDENTIFICATION</scope>
</reference>
<accession>A0A453JK66</accession>
<protein>
    <submittedName>
        <fullName evidence="1">Uncharacterized protein</fullName>
    </submittedName>
</protein>
<evidence type="ECO:0000313" key="2">
    <source>
        <dbReference type="Proteomes" id="UP000015105"/>
    </source>
</evidence>
<reference evidence="1" key="5">
    <citation type="journal article" date="2021" name="G3 (Bethesda)">
        <title>Aegilops tauschii genome assembly Aet v5.0 features greater sequence contiguity and improved annotation.</title>
        <authorList>
            <person name="Wang L."/>
            <person name="Zhu T."/>
            <person name="Rodriguez J.C."/>
            <person name="Deal K.R."/>
            <person name="Dubcovsky J."/>
            <person name="McGuire P.E."/>
            <person name="Lux T."/>
            <person name="Spannagl M."/>
            <person name="Mayer K.F.X."/>
            <person name="Baldrich P."/>
            <person name="Meyers B.C."/>
            <person name="Huo N."/>
            <person name="Gu Y.Q."/>
            <person name="Zhou H."/>
            <person name="Devos K.M."/>
            <person name="Bennetzen J.L."/>
            <person name="Unver T."/>
            <person name="Budak H."/>
            <person name="Gulick P.J."/>
            <person name="Galiba G."/>
            <person name="Kalapos B."/>
            <person name="Nelson D.R."/>
            <person name="Li P."/>
            <person name="You F.M."/>
            <person name="Luo M.C."/>
            <person name="Dvorak J."/>
        </authorList>
    </citation>
    <scope>NUCLEOTIDE SEQUENCE [LARGE SCALE GENOMIC DNA]</scope>
    <source>
        <strain evidence="1">cv. AL8/78</strain>
    </source>
</reference>
<keyword evidence="2" id="KW-1185">Reference proteome</keyword>
<dbReference type="Proteomes" id="UP000015105">
    <property type="component" value="Chromosome 5D"/>
</dbReference>
<reference evidence="2" key="2">
    <citation type="journal article" date="2017" name="Nat. Plants">
        <title>The Aegilops tauschii genome reveals multiple impacts of transposons.</title>
        <authorList>
            <person name="Zhao G."/>
            <person name="Zou C."/>
            <person name="Li K."/>
            <person name="Wang K."/>
            <person name="Li T."/>
            <person name="Gao L."/>
            <person name="Zhang X."/>
            <person name="Wang H."/>
            <person name="Yang Z."/>
            <person name="Liu X."/>
            <person name="Jiang W."/>
            <person name="Mao L."/>
            <person name="Kong X."/>
            <person name="Jiao Y."/>
            <person name="Jia J."/>
        </authorList>
    </citation>
    <scope>NUCLEOTIDE SEQUENCE [LARGE SCALE GENOMIC DNA]</scope>
    <source>
        <strain evidence="2">cv. AL8/78</strain>
    </source>
</reference>